<evidence type="ECO:0000313" key="1">
    <source>
        <dbReference type="EMBL" id="QOU21192.1"/>
    </source>
</evidence>
<dbReference type="GeneID" id="64572837"/>
<reference evidence="1" key="2">
    <citation type="journal article" name="BMC Genomics">
        <title>New genome assemblies reveal patterns of domestication and adaptation across Brettanomyces (Dekkera) species.</title>
        <authorList>
            <person name="Roach M.J."/>
            <person name="Borneman A.R."/>
        </authorList>
    </citation>
    <scope>NUCLEOTIDE SEQUENCE</scope>
    <source>
        <strain evidence="1">UCD 2041</strain>
    </source>
</reference>
<proteinExistence type="predicted"/>
<organism evidence="1 2">
    <name type="scientific">Dekkera bruxellensis</name>
    <name type="common">Brettanomyces custersii</name>
    <dbReference type="NCBI Taxonomy" id="5007"/>
    <lineage>
        <taxon>Eukaryota</taxon>
        <taxon>Fungi</taxon>
        <taxon>Dikarya</taxon>
        <taxon>Ascomycota</taxon>
        <taxon>Saccharomycotina</taxon>
        <taxon>Pichiomycetes</taxon>
        <taxon>Pichiales</taxon>
        <taxon>Pichiaceae</taxon>
        <taxon>Brettanomyces</taxon>
    </lineage>
</organism>
<dbReference type="CDD" id="cd06186">
    <property type="entry name" value="NOX_Duox_like_FAD_NADP"/>
    <property type="match status" value="1"/>
</dbReference>
<evidence type="ECO:0000313" key="2">
    <source>
        <dbReference type="Proteomes" id="UP000663131"/>
    </source>
</evidence>
<dbReference type="KEGG" id="bbrx:BRETT_000912"/>
<gene>
    <name evidence="1" type="ORF">BRETT_000912</name>
</gene>
<accession>A0A871RDT4</accession>
<name>A0A871RDT4_DEKBR</name>
<dbReference type="AlphaFoldDB" id="A0A871RDT4"/>
<dbReference type="OrthoDB" id="10006946at2759"/>
<dbReference type="Proteomes" id="UP000663131">
    <property type="component" value="Chromosome 8"/>
</dbReference>
<protein>
    <recommendedName>
        <fullName evidence="3">Ferric reductase NAD binding domain-containing protein</fullName>
    </recommendedName>
</protein>
<dbReference type="EMBL" id="CP063136">
    <property type="protein sequence ID" value="QOU21192.1"/>
    <property type="molecule type" value="Genomic_DNA"/>
</dbReference>
<sequence length="513" mass="57992">MSALSEIKVHDVSETMSVIEIPNSAIRIKTLIPGAHIRMIDFPTNHFFKCLLNGFFVPEQHPYTLATIESDSVQKLVVKRGDFKLESKARYLITGSYLPHLDFLASTADGGGSINSLAVCAGMKKCLIVVGGSAISFALPILRVLGYNGVIVKIIWVLRNHEDLKVLNYFKNILVNNDSIDIFITGNYTHYEKRQFREIVYDLHRKREKVEANRERQYLSPSLLKENKTNPKKLSPLDISEIENADIVRNYGACKVRSLPENAFNGLESERDPKKFLGGRIHRRGSIISLKEHTRSDESAEHDESAFENVDLEFNGIPLDTQKKQNYCQSDHQYHPDHINQNPDSFSKEPNCLPRLDNSTELIGTCDSNNDITNDSNDTSRKGSLGSEVYDDLSNYWILKGLSCRIEFGRPILGLYYYNWCLSSSCIGPMVDVSSGELLCYDQLNSAAAEEAENNFYKSALFLKHKRARFCDCGGKPDDKIWVISAGPKGLVNKVHLWADECGFRFHEESFSI</sequence>
<dbReference type="RefSeq" id="XP_041137685.1">
    <property type="nucleotide sequence ID" value="XM_041279471.1"/>
</dbReference>
<reference evidence="1" key="1">
    <citation type="submission" date="2020-10" db="EMBL/GenBank/DDBJ databases">
        <authorList>
            <person name="Palmer J.M."/>
        </authorList>
    </citation>
    <scope>NUCLEOTIDE SEQUENCE</scope>
    <source>
        <strain evidence="1">UCD 2041</strain>
    </source>
</reference>
<evidence type="ECO:0008006" key="3">
    <source>
        <dbReference type="Google" id="ProtNLM"/>
    </source>
</evidence>